<dbReference type="Pfam" id="PF04865">
    <property type="entry name" value="Baseplate_J"/>
    <property type="match status" value="1"/>
</dbReference>
<accession>A0A066RG43</accession>
<evidence type="ECO:0000313" key="5">
    <source>
        <dbReference type="EMBL" id="EFG2163592.1"/>
    </source>
</evidence>
<dbReference type="EMBL" id="AASSGK010000056">
    <property type="protein sequence ID" value="EFG2163592.1"/>
    <property type="molecule type" value="Genomic_DNA"/>
</dbReference>
<comment type="similarity">
    <text evidence="1">Belongs to the Mu gp47/PBSX XkdT family.</text>
</comment>
<sequence>MPYQPLPLAQLITQTQQDISQRLPGSQPGVNETTLNAIAYALAGLSAQEHEHLAWISRQIIPTEADEAELLKHCAFWGVIRKPASRADGPVQLMLTTDAGITEGVLLQRSDGVVYRITGSATGKAGTLNVNVEAESAGRAGNTPTGTRLSFITPQAGINQTATVTGTGLTGGADVETVPELLSRLVFRVQNPPSGGTQYDFERWAREVPGVTRAWCKPEWPEAGSVGVTFVQDNNPDIFPGEGDVKRVADYIRSHDDPATGQPVGQPLGPTISVFKLTNKPVAFEIRIVPKTPENQAAVKQALTDLLYNESRPGGLVLPSSFWRAVAGVKGLEDFEVRSPLKSVMAGDTELLTVGEITWL</sequence>
<dbReference type="EMBL" id="JAETYZ010000062">
    <property type="protein sequence ID" value="MBL6237229.1"/>
    <property type="molecule type" value="Genomic_DNA"/>
</dbReference>
<protein>
    <submittedName>
        <fullName evidence="9">Baseplate J/gp47 family protein</fullName>
    </submittedName>
</protein>
<evidence type="ECO:0000313" key="13">
    <source>
        <dbReference type="EMBL" id="TJH24682.1"/>
    </source>
</evidence>
<dbReference type="Proteomes" id="UP000615017">
    <property type="component" value="Unassembled WGS sequence"/>
</dbReference>
<dbReference type="InterPro" id="IPR052399">
    <property type="entry name" value="Phage_Baseplate_Assmbl_Protein"/>
</dbReference>
<evidence type="ECO:0000313" key="8">
    <source>
        <dbReference type="EMBL" id="NYP88633.1"/>
    </source>
</evidence>
<gene>
    <name evidence="10" type="ORF">BMT50_00055</name>
    <name evidence="11" type="ORF">BMT50_08000</name>
    <name evidence="12" type="ORF">BMT50_18260</name>
    <name evidence="5" type="ORF">BRV02_004747</name>
    <name evidence="13" type="ORF">C9160_04230</name>
    <name evidence="9" type="ORF">G4A38_19755</name>
    <name evidence="8" type="ORF">G4A47_26620</name>
    <name evidence="7" type="ORF">JNA65_25605</name>
    <name evidence="6" type="ORF">JNA68_07765</name>
</gene>
<dbReference type="Proteomes" id="UP000655659">
    <property type="component" value="Unassembled WGS sequence"/>
</dbReference>
<evidence type="ECO:0000313" key="14">
    <source>
        <dbReference type="Proteomes" id="UP000186595"/>
    </source>
</evidence>
<evidence type="ECO:0000259" key="2">
    <source>
        <dbReference type="Pfam" id="PF04865"/>
    </source>
</evidence>
<evidence type="ECO:0000313" key="6">
    <source>
        <dbReference type="EMBL" id="MBL6203104.1"/>
    </source>
</evidence>
<dbReference type="Proteomes" id="UP000517067">
    <property type="component" value="Unassembled WGS sequence"/>
</dbReference>
<evidence type="ECO:0000313" key="11">
    <source>
        <dbReference type="EMBL" id="OKB72716.1"/>
    </source>
</evidence>
<dbReference type="AlphaFoldDB" id="A0A066RG43"/>
<evidence type="ECO:0000313" key="18">
    <source>
        <dbReference type="Proteomes" id="UP000615017"/>
    </source>
</evidence>
<proteinExistence type="inferred from homology"/>
<evidence type="ECO:0000259" key="3">
    <source>
        <dbReference type="Pfam" id="PF26078"/>
    </source>
</evidence>
<dbReference type="InterPro" id="IPR058531">
    <property type="entry name" value="Baseplate_J_M"/>
</dbReference>
<feature type="domain" description="Baseplate protein J-like barrel" evidence="2">
    <location>
        <begin position="96"/>
        <end position="170"/>
    </location>
</feature>
<dbReference type="EMBL" id="MPGR01000001">
    <property type="protein sequence ID" value="OKB72716.1"/>
    <property type="molecule type" value="Genomic_DNA"/>
</dbReference>
<dbReference type="Proteomes" id="UP000534332">
    <property type="component" value="Unassembled WGS sequence"/>
</dbReference>
<dbReference type="Pfam" id="PF26078">
    <property type="entry name" value="Baseplate_J_M"/>
    <property type="match status" value="1"/>
</dbReference>
<dbReference type="Proteomes" id="UP000540485">
    <property type="component" value="Unassembled WGS sequence"/>
</dbReference>
<evidence type="ECO:0000313" key="15">
    <source>
        <dbReference type="Proteomes" id="UP000306700"/>
    </source>
</evidence>
<dbReference type="Proteomes" id="UP000306700">
    <property type="component" value="Unassembled WGS sequence"/>
</dbReference>
<reference evidence="9 16" key="3">
    <citation type="journal article" date="2020" name="J. Appl. Microbiol.">
        <title>Genetic characterization of Shigatoxigenic and enteropathogenic Escherichia coli O80:H2 from diarrheic and septicemic calves and relatedness to human Shigatoxigenic E. coli O80:H2.</title>
        <authorList>
            <person name="Habets A."/>
            <person name="Crombe F."/>
            <person name="Nakamura K."/>
            <person name="Guerin V."/>
            <person name="De Rauw K."/>
            <person name="Pierard D."/>
            <person name="Saulmont M."/>
            <person name="Hayashi T."/>
            <person name="Mainil J.G."/>
            <person name="Thiry D."/>
        </authorList>
    </citation>
    <scope>NUCLEOTIDE SEQUENCE [LARGE SCALE GENOMIC DNA]</scope>
    <source>
        <strain evidence="9">EH3306</strain>
        <strain evidence="8 16">EH3307</strain>
    </source>
</reference>
<dbReference type="EMBL" id="JABUPJ010000029">
    <property type="protein sequence ID" value="NYQ40793.1"/>
    <property type="molecule type" value="Genomic_DNA"/>
</dbReference>
<dbReference type="PANTHER" id="PTHR37829">
    <property type="entry name" value="PHAGE-LIKE ELEMENT PBSX PROTEIN XKDT"/>
    <property type="match status" value="1"/>
</dbReference>
<name>A0A066RG43_ECOLX</name>
<evidence type="ECO:0000313" key="10">
    <source>
        <dbReference type="EMBL" id="OKB71276.1"/>
    </source>
</evidence>
<comment type="caution">
    <text evidence="9">The sequence shown here is derived from an EMBL/GenBank/DDBJ whole genome shotgun (WGS) entry which is preliminary data.</text>
</comment>
<dbReference type="InterPro" id="IPR006949">
    <property type="entry name" value="Barrel_Baseplate_J-like"/>
</dbReference>
<evidence type="ECO:0000256" key="1">
    <source>
        <dbReference type="ARBA" id="ARBA00038087"/>
    </source>
</evidence>
<dbReference type="InterPro" id="IPR058530">
    <property type="entry name" value="Baseplate_J-like_C"/>
</dbReference>
<dbReference type="RefSeq" id="WP_001146835.1">
    <property type="nucleotide sequence ID" value="NZ_AP018796.1"/>
</dbReference>
<evidence type="ECO:0000313" key="7">
    <source>
        <dbReference type="EMBL" id="MBL6237229.1"/>
    </source>
</evidence>
<feature type="domain" description="Baseplate J-like C-terminal" evidence="4">
    <location>
        <begin position="282"/>
        <end position="359"/>
    </location>
</feature>
<dbReference type="EMBL" id="MPGR01000001">
    <property type="protein sequence ID" value="OKB74558.1"/>
    <property type="molecule type" value="Genomic_DNA"/>
</dbReference>
<evidence type="ECO:0000313" key="9">
    <source>
        <dbReference type="EMBL" id="NYQ40793.1"/>
    </source>
</evidence>
<reference evidence="5 17" key="4">
    <citation type="submission" date="2020-02" db="EMBL/GenBank/DDBJ databases">
        <authorList>
            <person name="Ashton P.M."/>
            <person name="Dallman T."/>
            <person name="Nair S."/>
            <person name="De Pinna E."/>
            <person name="Peters T."/>
            <person name="Grant K."/>
        </authorList>
    </citation>
    <scope>NUCLEOTIDE SEQUENCE [LARGE SCALE GENOMIC DNA]</scope>
    <source>
        <strain evidence="5 17">188143</strain>
    </source>
</reference>
<dbReference type="Proteomes" id="UP000186595">
    <property type="component" value="Unassembled WGS sequence"/>
</dbReference>
<dbReference type="Pfam" id="PF26079">
    <property type="entry name" value="Baseplate_J_C"/>
    <property type="match status" value="1"/>
</dbReference>
<reference evidence="10 14" key="1">
    <citation type="submission" date="2016-11" db="EMBL/GenBank/DDBJ databases">
        <title>Draft genome sequences of five Shigatoxin-producing Escherichia coli isolates harboring the new recently described Subtilase cytotoxin allelic variant subAB2-3.</title>
        <authorList>
            <person name="Tasara T."/>
            <person name="Fierz L."/>
            <person name="Klumpp J."/>
            <person name="Schmidt H."/>
            <person name="Stephan R."/>
        </authorList>
    </citation>
    <scope>NUCLEOTIDE SEQUENCE [LARGE SCALE GENOMIC DNA]</scope>
    <source>
        <strain evidence="10 14">453</strain>
    </source>
</reference>
<organism evidence="9">
    <name type="scientific">Escherichia coli</name>
    <dbReference type="NCBI Taxonomy" id="562"/>
    <lineage>
        <taxon>Bacteria</taxon>
        <taxon>Pseudomonadati</taxon>
        <taxon>Pseudomonadota</taxon>
        <taxon>Gammaproteobacteria</taxon>
        <taxon>Enterobacterales</taxon>
        <taxon>Enterobacteriaceae</taxon>
        <taxon>Escherichia</taxon>
    </lineage>
</organism>
<dbReference type="EMBL" id="MPGR01000001">
    <property type="protein sequence ID" value="OKB71276.1"/>
    <property type="molecule type" value="Genomic_DNA"/>
</dbReference>
<dbReference type="EMBL" id="JAETYU010000008">
    <property type="protein sequence ID" value="MBL6203104.1"/>
    <property type="molecule type" value="Genomic_DNA"/>
</dbReference>
<feature type="domain" description="Baseplate J-like central" evidence="3">
    <location>
        <begin position="193"/>
        <end position="274"/>
    </location>
</feature>
<evidence type="ECO:0000313" key="16">
    <source>
        <dbReference type="Proteomes" id="UP000517067"/>
    </source>
</evidence>
<reference evidence="6 18" key="5">
    <citation type="submission" date="2021-01" db="EMBL/GenBank/DDBJ databases">
        <title>Genomes of Escherichia coli STEC strains from raw meat-based diets for companion animals.</title>
        <authorList>
            <person name="Stevens M.J.A."/>
            <person name="Stephan R."/>
        </authorList>
    </citation>
    <scope>NUCLEOTIDE SEQUENCE</scope>
    <source>
        <strain evidence="6">ATC7-7</strain>
        <strain evidence="7 18">LSC1-58</strain>
    </source>
</reference>
<reference evidence="13 15" key="2">
    <citation type="submission" date="2018-12" db="EMBL/GenBank/DDBJ databases">
        <title>Food and Water Safety Consortium.</title>
        <authorList>
            <person name="Tyson S."/>
            <person name="Peterson C.-L."/>
            <person name="Olson A."/>
            <person name="Tyler S."/>
            <person name="Cabral J."/>
            <person name="Lynch T."/>
            <person name="Knox N."/>
            <person name="Van Domselaar G."/>
            <person name="Graham M."/>
        </authorList>
    </citation>
    <scope>NUCLEOTIDE SEQUENCE [LARGE SCALE GENOMIC DNA]</scope>
    <source>
        <strain evidence="13 15">FWSEC0384</strain>
    </source>
</reference>
<evidence type="ECO:0000313" key="12">
    <source>
        <dbReference type="EMBL" id="OKB74558.1"/>
    </source>
</evidence>
<dbReference type="EMBL" id="RRNI01000003">
    <property type="protein sequence ID" value="TJH24682.1"/>
    <property type="molecule type" value="Genomic_DNA"/>
</dbReference>
<evidence type="ECO:0000313" key="17">
    <source>
        <dbReference type="Proteomes" id="UP000534332"/>
    </source>
</evidence>
<dbReference type="PANTHER" id="PTHR37829:SF3">
    <property type="entry name" value="PROTEIN JAYE-RELATED"/>
    <property type="match status" value="1"/>
</dbReference>
<dbReference type="EMBL" id="JABUPU010000095">
    <property type="protein sequence ID" value="NYP88633.1"/>
    <property type="molecule type" value="Genomic_DNA"/>
</dbReference>
<evidence type="ECO:0000259" key="4">
    <source>
        <dbReference type="Pfam" id="PF26079"/>
    </source>
</evidence>